<dbReference type="Gene3D" id="1.10.1370.40">
    <property type="match status" value="1"/>
</dbReference>
<comment type="cofactor">
    <cofactor evidence="7">
        <name>Zn(2+)</name>
        <dbReference type="ChEBI" id="CHEBI:29105"/>
    </cofactor>
    <text evidence="7">Binds 1 zinc ion.</text>
</comment>
<dbReference type="PANTHER" id="PTHR43660:SF1">
    <property type="entry name" value="DIPEPTIDYL CARBOXYPEPTIDASE"/>
    <property type="match status" value="1"/>
</dbReference>
<evidence type="ECO:0000313" key="10">
    <source>
        <dbReference type="Proteomes" id="UP000824267"/>
    </source>
</evidence>
<dbReference type="InterPro" id="IPR024077">
    <property type="entry name" value="Neurolysin/TOP_dom2"/>
</dbReference>
<dbReference type="GO" id="GO:0046872">
    <property type="term" value="F:metal ion binding"/>
    <property type="evidence" value="ECO:0007669"/>
    <property type="project" value="UniProtKB-UniRule"/>
</dbReference>
<evidence type="ECO:0000256" key="5">
    <source>
        <dbReference type="ARBA" id="ARBA00022833"/>
    </source>
</evidence>
<comment type="similarity">
    <text evidence="1 7">Belongs to the peptidase M3 family.</text>
</comment>
<name>A0A9D1RHR0_9BACT</name>
<evidence type="ECO:0000256" key="6">
    <source>
        <dbReference type="ARBA" id="ARBA00023049"/>
    </source>
</evidence>
<dbReference type="GO" id="GO:0004180">
    <property type="term" value="F:carboxypeptidase activity"/>
    <property type="evidence" value="ECO:0007669"/>
    <property type="project" value="TreeGrafter"/>
</dbReference>
<dbReference type="GO" id="GO:0006508">
    <property type="term" value="P:proteolysis"/>
    <property type="evidence" value="ECO:0007669"/>
    <property type="project" value="UniProtKB-KW"/>
</dbReference>
<evidence type="ECO:0000256" key="2">
    <source>
        <dbReference type="ARBA" id="ARBA00022670"/>
    </source>
</evidence>
<evidence type="ECO:0000313" key="9">
    <source>
        <dbReference type="EMBL" id="HIW87827.1"/>
    </source>
</evidence>
<comment type="caution">
    <text evidence="9">The sequence shown here is derived from an EMBL/GenBank/DDBJ whole genome shotgun (WGS) entry which is preliminary data.</text>
</comment>
<dbReference type="PROSITE" id="PS51257">
    <property type="entry name" value="PROKAR_LIPOPROTEIN"/>
    <property type="match status" value="1"/>
</dbReference>
<dbReference type="SUPFAM" id="SSF55486">
    <property type="entry name" value="Metalloproteases ('zincins'), catalytic domain"/>
    <property type="match status" value="1"/>
</dbReference>
<keyword evidence="5 7" id="KW-0862">Zinc</keyword>
<keyword evidence="2 7" id="KW-0645">Protease</keyword>
<dbReference type="PANTHER" id="PTHR43660">
    <property type="entry name" value="DIPEPTIDYL CARBOXYPEPTIDASE"/>
    <property type="match status" value="1"/>
</dbReference>
<dbReference type="Gene3D" id="1.10.1370.10">
    <property type="entry name" value="Neurolysin, domain 3"/>
    <property type="match status" value="1"/>
</dbReference>
<organism evidence="9 10">
    <name type="scientific">Candidatus Onthomorpha intestinigallinarum</name>
    <dbReference type="NCBI Taxonomy" id="2840880"/>
    <lineage>
        <taxon>Bacteria</taxon>
        <taxon>Pseudomonadati</taxon>
        <taxon>Bacteroidota</taxon>
        <taxon>Bacteroidia</taxon>
        <taxon>Bacteroidales</taxon>
        <taxon>Candidatus Onthomorpha</taxon>
    </lineage>
</organism>
<evidence type="ECO:0000256" key="1">
    <source>
        <dbReference type="ARBA" id="ARBA00006040"/>
    </source>
</evidence>
<evidence type="ECO:0000256" key="7">
    <source>
        <dbReference type="RuleBase" id="RU003435"/>
    </source>
</evidence>
<dbReference type="Proteomes" id="UP000824267">
    <property type="component" value="Unassembled WGS sequence"/>
</dbReference>
<dbReference type="InterPro" id="IPR034005">
    <property type="entry name" value="M3A_DCP"/>
</dbReference>
<dbReference type="AlphaFoldDB" id="A0A9D1RHR0"/>
<keyword evidence="6 7" id="KW-0482">Metalloprotease</keyword>
<sequence length="702" mass="79337">MKKTIMTVIAAGGLILSSCSDKQATTDNPLLQKWDTPFETAPFEKIKVEHYLPAFKAAIEEHEKEVRQIIDNKEKPTFDNTIAALDYSGRTLARISGVFFNMMAANTSKQLQEVNQEVGPMLATHSDNISMNADLFKRVKAVWDDRANQKLNNEQSALLEKTYKDFVRSGALLDATKQEELRKVNAELTKLAAQFDANLLEETKAYQLVIDKKEDLAGLPQGEIDKAAHLAKESGKEGKWIFTLDNPSFIPFVTYADNRELRKEIFNARVKRCNHGGKTDNNALVAQMAELRAKKANLLGYETFAHYQLEERMAKEPKAVFKLLEDLLGYSVPVAKKEAEEFQKLLSKDEKGAKLEAWDMYYYAEKVRQQKYNFDAEATRPYFEINNVREGCFAVLNKLYGVTFTQRDDISVYADDVLAFEAKDSQGKHLGVMYWDPYTRASKGAGTWCNEYRGQYKQNGQNVSSIITVCFNYAKNPNGKTTLTAEEAATIFHEMGHAIHQLLSDCTYPSVSGTNVPRDFVELPSQILEHWCLEPQVLNMYAKNDKGEVIPKAMVDKMAEVGTFNQGFMFSELLAASYLDMCLHSIKAGEKVSTQAFEKKAMESIGMIPQIPPRYRSTYFSHCFGDGGYSAGYYSYTWSEWLDADAYQAFKETGDIFNPEVAAKFKKLLSSGGTEDAMSMYVEFRGKEPDINALLKNRGMIK</sequence>
<dbReference type="Gene3D" id="3.40.390.10">
    <property type="entry name" value="Collagenase (Catalytic Domain)"/>
    <property type="match status" value="1"/>
</dbReference>
<evidence type="ECO:0000256" key="4">
    <source>
        <dbReference type="ARBA" id="ARBA00022801"/>
    </source>
</evidence>
<feature type="domain" description="Peptidase M3A/M3B catalytic" evidence="8">
    <location>
        <begin position="253"/>
        <end position="699"/>
    </location>
</feature>
<dbReference type="CDD" id="cd06456">
    <property type="entry name" value="M3A_DCP"/>
    <property type="match status" value="1"/>
</dbReference>
<reference evidence="9" key="2">
    <citation type="submission" date="2021-04" db="EMBL/GenBank/DDBJ databases">
        <authorList>
            <person name="Gilroy R."/>
        </authorList>
    </citation>
    <scope>NUCLEOTIDE SEQUENCE</scope>
    <source>
        <strain evidence="9">Gambia16-930</strain>
    </source>
</reference>
<dbReference type="Pfam" id="PF01432">
    <property type="entry name" value="Peptidase_M3"/>
    <property type="match status" value="1"/>
</dbReference>
<dbReference type="InterPro" id="IPR001567">
    <property type="entry name" value="Pept_M3A_M3B_dom"/>
</dbReference>
<dbReference type="GO" id="GO:0004222">
    <property type="term" value="F:metalloendopeptidase activity"/>
    <property type="evidence" value="ECO:0007669"/>
    <property type="project" value="InterPro"/>
</dbReference>
<evidence type="ECO:0000256" key="3">
    <source>
        <dbReference type="ARBA" id="ARBA00022723"/>
    </source>
</evidence>
<gene>
    <name evidence="9" type="ORF">IAC47_06100</name>
</gene>
<protein>
    <submittedName>
        <fullName evidence="9">M3 family metallopeptidase</fullName>
    </submittedName>
</protein>
<dbReference type="InterPro" id="IPR024079">
    <property type="entry name" value="MetalloPept_cat_dom_sf"/>
</dbReference>
<dbReference type="GO" id="GO:0005829">
    <property type="term" value="C:cytosol"/>
    <property type="evidence" value="ECO:0007669"/>
    <property type="project" value="TreeGrafter"/>
</dbReference>
<accession>A0A9D1RHR0</accession>
<dbReference type="EMBL" id="DXGG01000192">
    <property type="protein sequence ID" value="HIW87827.1"/>
    <property type="molecule type" value="Genomic_DNA"/>
</dbReference>
<keyword evidence="3 7" id="KW-0479">Metal-binding</keyword>
<keyword evidence="4 7" id="KW-0378">Hydrolase</keyword>
<proteinExistence type="inferred from homology"/>
<reference evidence="9" key="1">
    <citation type="journal article" date="2021" name="PeerJ">
        <title>Extensive microbial diversity within the chicken gut microbiome revealed by metagenomics and culture.</title>
        <authorList>
            <person name="Gilroy R."/>
            <person name="Ravi A."/>
            <person name="Getino M."/>
            <person name="Pursley I."/>
            <person name="Horton D.L."/>
            <person name="Alikhan N.F."/>
            <person name="Baker D."/>
            <person name="Gharbi K."/>
            <person name="Hall N."/>
            <person name="Watson M."/>
            <person name="Adriaenssens E.M."/>
            <person name="Foster-Nyarko E."/>
            <person name="Jarju S."/>
            <person name="Secka A."/>
            <person name="Antonio M."/>
            <person name="Oren A."/>
            <person name="Chaudhuri R.R."/>
            <person name="La Ragione R."/>
            <person name="Hildebrand F."/>
            <person name="Pallen M.J."/>
        </authorList>
    </citation>
    <scope>NUCLEOTIDE SEQUENCE</scope>
    <source>
        <strain evidence="9">Gambia16-930</strain>
    </source>
</reference>
<evidence type="ECO:0000259" key="8">
    <source>
        <dbReference type="Pfam" id="PF01432"/>
    </source>
</evidence>
<dbReference type="InterPro" id="IPR045090">
    <property type="entry name" value="Pept_M3A_M3B"/>
</dbReference>